<evidence type="ECO:0000259" key="2">
    <source>
        <dbReference type="Pfam" id="PF07007"/>
    </source>
</evidence>
<gene>
    <name evidence="3" type="ORF">C6C11_03040</name>
</gene>
<dbReference type="PANTHER" id="PTHR39176">
    <property type="entry name" value="PERIPLASMIC PROTEIN-RELATED"/>
    <property type="match status" value="1"/>
</dbReference>
<sequence>MKRLSFALFFISLSVFSNTDRNCDISAPSTNLAACYESKSKQADAELNKTYNNLKSTLLSSGYDKQSKEKYWSQLVQSQRYWIKLRDAQCYARGAFFEDSSIAQLIEIKKCLMNVTKERVFFLNDEIQFIHDLP</sequence>
<dbReference type="PANTHER" id="PTHR39176:SF1">
    <property type="entry name" value="PERIPLASMIC PROTEIN"/>
    <property type="match status" value="1"/>
</dbReference>
<proteinExistence type="predicted"/>
<comment type="caution">
    <text evidence="3">The sequence shown here is derived from an EMBL/GenBank/DDBJ whole genome shotgun (WGS) entry which is preliminary data.</text>
</comment>
<evidence type="ECO:0000313" key="4">
    <source>
        <dbReference type="Proteomes" id="UP000253075"/>
    </source>
</evidence>
<dbReference type="Gene3D" id="1.20.1270.180">
    <property type="match status" value="1"/>
</dbReference>
<keyword evidence="1" id="KW-0732">Signal</keyword>
<protein>
    <recommendedName>
        <fullName evidence="2">Lysozyme inhibitor LprI-like N-terminal domain-containing protein</fullName>
    </recommendedName>
</protein>
<feature type="domain" description="Lysozyme inhibitor LprI-like N-terminal" evidence="2">
    <location>
        <begin position="27"/>
        <end position="121"/>
    </location>
</feature>
<dbReference type="AlphaFoldDB" id="A0ABD7GC90"/>
<dbReference type="InterPro" id="IPR009739">
    <property type="entry name" value="LprI-like_N"/>
</dbReference>
<accession>A0ABD7GC90</accession>
<name>A0ABD7GC90_AERHY</name>
<dbReference type="Proteomes" id="UP000253075">
    <property type="component" value="Unassembled WGS sequence"/>
</dbReference>
<dbReference type="RefSeq" id="WP_113994248.1">
    <property type="nucleotide sequence ID" value="NZ_JACLAM010000001.1"/>
</dbReference>
<feature type="chain" id="PRO_5044755447" description="Lysozyme inhibitor LprI-like N-terminal domain-containing protein" evidence="1">
    <location>
        <begin position="18"/>
        <end position="134"/>
    </location>
</feature>
<reference evidence="4" key="2">
    <citation type="submission" date="2018-02" db="EMBL/GenBank/DDBJ databases">
        <title>Phenotypic characterization and whole genome analysis of multidrug-resistant, extended-spectrum beta-lactamase-producing bacteria isolated from dogs in Germany.</title>
        <authorList>
            <person name="Williamson C."/>
        </authorList>
    </citation>
    <scope>NUCLEOTIDE SEQUENCE [LARGE SCALE GENOMIC DNA]</scope>
    <source>
        <strain evidence="4">AFG_SD03_1510_Ahy_093</strain>
    </source>
</reference>
<evidence type="ECO:0000313" key="3">
    <source>
        <dbReference type="EMBL" id="RCF52480.1"/>
    </source>
</evidence>
<dbReference type="Pfam" id="PF07007">
    <property type="entry name" value="LprI"/>
    <property type="match status" value="1"/>
</dbReference>
<organism evidence="3 4">
    <name type="scientific">Aeromonas hydrophila</name>
    <dbReference type="NCBI Taxonomy" id="644"/>
    <lineage>
        <taxon>Bacteria</taxon>
        <taxon>Pseudomonadati</taxon>
        <taxon>Pseudomonadota</taxon>
        <taxon>Gammaproteobacteria</taxon>
        <taxon>Aeromonadales</taxon>
        <taxon>Aeromonadaceae</taxon>
        <taxon>Aeromonas</taxon>
    </lineage>
</organism>
<feature type="signal peptide" evidence="1">
    <location>
        <begin position="1"/>
        <end position="17"/>
    </location>
</feature>
<reference evidence="3 4" key="1">
    <citation type="journal article" date="2018" name="PLoS ONE">
        <title>Phenotypic characterization and whole genome analysis of extended-spectrum beta-lactamase-producing bacteria isolated from dogs in Germany.</title>
        <authorList>
            <person name="Boehmer T."/>
            <person name="Vogler A.J."/>
            <person name="Thomas A."/>
            <person name="Sauer S."/>
            <person name="Hergenroether M."/>
            <person name="Straubinger R.K."/>
            <person name="Birdsell D."/>
            <person name="Keim P."/>
            <person name="Sahl J.W."/>
            <person name="Williamson C.H."/>
            <person name="Riehm J.M."/>
        </authorList>
    </citation>
    <scope>NUCLEOTIDE SEQUENCE [LARGE SCALE GENOMIC DNA]</scope>
    <source>
        <strain evidence="3 4">AFG_SD03_1510_Ahy_093</strain>
    </source>
</reference>
<evidence type="ECO:0000256" key="1">
    <source>
        <dbReference type="SAM" id="SignalP"/>
    </source>
</evidence>
<dbReference type="EMBL" id="PUTQ01000003">
    <property type="protein sequence ID" value="RCF52480.1"/>
    <property type="molecule type" value="Genomic_DNA"/>
</dbReference>